<evidence type="ECO:0000313" key="3">
    <source>
        <dbReference type="Proteomes" id="UP001165060"/>
    </source>
</evidence>
<dbReference type="InterPro" id="IPR008496">
    <property type="entry name" value="TMEM222/RTE1"/>
</dbReference>
<dbReference type="PANTHER" id="PTHR20921">
    <property type="entry name" value="TRANSMEMBRANE PROTEIN 222"/>
    <property type="match status" value="1"/>
</dbReference>
<keyword evidence="3" id="KW-1185">Reference proteome</keyword>
<evidence type="ECO:0008006" key="4">
    <source>
        <dbReference type="Google" id="ProtNLM"/>
    </source>
</evidence>
<feature type="transmembrane region" description="Helical" evidence="1">
    <location>
        <begin position="151"/>
        <end position="169"/>
    </location>
</feature>
<name>A0ABQ6N6G7_9STRA</name>
<evidence type="ECO:0000256" key="1">
    <source>
        <dbReference type="SAM" id="Phobius"/>
    </source>
</evidence>
<dbReference type="Pfam" id="PF05608">
    <property type="entry name" value="RTE1"/>
    <property type="match status" value="2"/>
</dbReference>
<keyword evidence="1" id="KW-0812">Transmembrane</keyword>
<proteinExistence type="predicted"/>
<dbReference type="PANTHER" id="PTHR20921:SF0">
    <property type="entry name" value="TRANSMEMBRANE PROTEIN 222"/>
    <property type="match status" value="1"/>
</dbReference>
<comment type="caution">
    <text evidence="2">The sequence shown here is derived from an EMBL/GenBank/DDBJ whole genome shotgun (WGS) entry which is preliminary data.</text>
</comment>
<dbReference type="Proteomes" id="UP001165060">
    <property type="component" value="Unassembled WGS sequence"/>
</dbReference>
<sequence length="170" mass="18886">MPVSPPSPTPVSDATLLRGERPLYPMSICWSPLPPLTWLCPVIGHMGIAYADGRVCDFAGPYFVNDSGHMAFGKPTRHLPLRAPAGEWDEAVGKANDAYRKRTHNICCDNCHSHVARALNEMGYGGRRDWNMVKLALWMFVRGRFGSVGDVVKTFLPFAVILFILLLVVF</sequence>
<reference evidence="2 3" key="1">
    <citation type="journal article" date="2023" name="Commun. Biol.">
        <title>Genome analysis of Parmales, the sister group of diatoms, reveals the evolutionary specialization of diatoms from phago-mixotrophs to photoautotrophs.</title>
        <authorList>
            <person name="Ban H."/>
            <person name="Sato S."/>
            <person name="Yoshikawa S."/>
            <person name="Yamada K."/>
            <person name="Nakamura Y."/>
            <person name="Ichinomiya M."/>
            <person name="Sato N."/>
            <person name="Blanc-Mathieu R."/>
            <person name="Endo H."/>
            <person name="Kuwata A."/>
            <person name="Ogata H."/>
        </authorList>
    </citation>
    <scope>NUCLEOTIDE SEQUENCE [LARGE SCALE GENOMIC DNA]</scope>
</reference>
<organism evidence="2 3">
    <name type="scientific">Tetraparma gracilis</name>
    <dbReference type="NCBI Taxonomy" id="2962635"/>
    <lineage>
        <taxon>Eukaryota</taxon>
        <taxon>Sar</taxon>
        <taxon>Stramenopiles</taxon>
        <taxon>Ochrophyta</taxon>
        <taxon>Bolidophyceae</taxon>
        <taxon>Parmales</taxon>
        <taxon>Triparmaceae</taxon>
        <taxon>Tetraparma</taxon>
    </lineage>
</organism>
<protein>
    <recommendedName>
        <fullName evidence="4">Transmembrane protein 222</fullName>
    </recommendedName>
</protein>
<dbReference type="EMBL" id="BRYB01000959">
    <property type="protein sequence ID" value="GMI40855.1"/>
    <property type="molecule type" value="Genomic_DNA"/>
</dbReference>
<keyword evidence="1" id="KW-0472">Membrane</keyword>
<gene>
    <name evidence="2" type="ORF">TeGR_g10625</name>
</gene>
<accession>A0ABQ6N6G7</accession>
<evidence type="ECO:0000313" key="2">
    <source>
        <dbReference type="EMBL" id="GMI40855.1"/>
    </source>
</evidence>
<keyword evidence="1" id="KW-1133">Transmembrane helix</keyword>